<evidence type="ECO:0000256" key="7">
    <source>
        <dbReference type="ARBA" id="ARBA00022989"/>
    </source>
</evidence>
<comment type="pathway">
    <text evidence="2">Glycolipid biosynthesis; glycosylphosphatidylinositol-anchor biosynthesis.</text>
</comment>
<comment type="subcellular location">
    <subcellularLocation>
        <location evidence="1">Endoplasmic reticulum membrane</location>
        <topology evidence="1">Multi-pass membrane protein</topology>
    </subcellularLocation>
</comment>
<dbReference type="OrthoDB" id="549017at2759"/>
<dbReference type="PANTHER" id="PTHR13121:SF0">
    <property type="entry name" value="PHOSPHATIDYLINOSITOL GLYCAN ANCHOR BIOSYNTHESIS CLASS U PROTEIN"/>
    <property type="match status" value="1"/>
</dbReference>
<feature type="transmembrane region" description="Helical" evidence="9">
    <location>
        <begin position="269"/>
        <end position="291"/>
    </location>
</feature>
<evidence type="ECO:0000256" key="2">
    <source>
        <dbReference type="ARBA" id="ARBA00004687"/>
    </source>
</evidence>
<evidence type="ECO:0000256" key="5">
    <source>
        <dbReference type="ARBA" id="ARBA00022692"/>
    </source>
</evidence>
<evidence type="ECO:0000313" key="11">
    <source>
        <dbReference type="Proteomes" id="UP000224567"/>
    </source>
</evidence>
<organism evidence="10 11">
    <name type="scientific">Capsicum baccatum</name>
    <name type="common">Peruvian pepper</name>
    <dbReference type="NCBI Taxonomy" id="33114"/>
    <lineage>
        <taxon>Eukaryota</taxon>
        <taxon>Viridiplantae</taxon>
        <taxon>Streptophyta</taxon>
        <taxon>Embryophyta</taxon>
        <taxon>Tracheophyta</taxon>
        <taxon>Spermatophyta</taxon>
        <taxon>Magnoliopsida</taxon>
        <taxon>eudicotyledons</taxon>
        <taxon>Gunneridae</taxon>
        <taxon>Pentapetalae</taxon>
        <taxon>asterids</taxon>
        <taxon>lamiids</taxon>
        <taxon>Solanales</taxon>
        <taxon>Solanaceae</taxon>
        <taxon>Solanoideae</taxon>
        <taxon>Capsiceae</taxon>
        <taxon>Capsicum</taxon>
    </lineage>
</organism>
<comment type="caution">
    <text evidence="10">The sequence shown here is derived from an EMBL/GenBank/DDBJ whole genome shotgun (WGS) entry which is preliminary data.</text>
</comment>
<feature type="transmembrane region" description="Helical" evidence="9">
    <location>
        <begin position="360"/>
        <end position="377"/>
    </location>
</feature>
<keyword evidence="11" id="KW-1185">Reference proteome</keyword>
<dbReference type="GO" id="GO:0042765">
    <property type="term" value="C:GPI-anchor transamidase complex"/>
    <property type="evidence" value="ECO:0007669"/>
    <property type="project" value="InterPro"/>
</dbReference>
<name>A0A2G2XKC9_CAPBA</name>
<feature type="transmembrane region" description="Helical" evidence="9">
    <location>
        <begin position="104"/>
        <end position="123"/>
    </location>
</feature>
<dbReference type="GO" id="GO:0006506">
    <property type="term" value="P:GPI anchor biosynthetic process"/>
    <property type="evidence" value="ECO:0007669"/>
    <property type="project" value="UniProtKB-UniPathway"/>
</dbReference>
<comment type="similarity">
    <text evidence="3">Belongs to the PIGU family.</text>
</comment>
<dbReference type="Proteomes" id="UP000224567">
    <property type="component" value="Unassembled WGS sequence"/>
</dbReference>
<evidence type="ECO:0000256" key="3">
    <source>
        <dbReference type="ARBA" id="ARBA00010026"/>
    </source>
</evidence>
<feature type="transmembrane region" description="Helical" evidence="9">
    <location>
        <begin position="23"/>
        <end position="40"/>
    </location>
</feature>
<dbReference type="Pfam" id="PF06728">
    <property type="entry name" value="PIG-U"/>
    <property type="match status" value="1"/>
</dbReference>
<evidence type="ECO:0000256" key="9">
    <source>
        <dbReference type="SAM" id="Phobius"/>
    </source>
</evidence>
<protein>
    <recommendedName>
        <fullName evidence="12">Phosphatidylinositol glycan anchor biosynthesis class U protein</fullName>
    </recommendedName>
</protein>
<dbReference type="EMBL" id="MLFT02000001">
    <property type="protein sequence ID" value="PHT57953.1"/>
    <property type="molecule type" value="Genomic_DNA"/>
</dbReference>
<dbReference type="PANTHER" id="PTHR13121">
    <property type="entry name" value="GPI TRANSAMIDASE COMPONENT PIG-U"/>
    <property type="match status" value="1"/>
</dbReference>
<evidence type="ECO:0000313" key="10">
    <source>
        <dbReference type="EMBL" id="PHT57953.1"/>
    </source>
</evidence>
<keyword evidence="6" id="KW-0256">Endoplasmic reticulum</keyword>
<evidence type="ECO:0000256" key="1">
    <source>
        <dbReference type="ARBA" id="ARBA00004477"/>
    </source>
</evidence>
<keyword evidence="7 9" id="KW-1133">Transmembrane helix</keyword>
<dbReference type="STRING" id="33114.A0A2G2XKC9"/>
<sequence length="385" mass="43493">MTTTKTTTTATTTTKTTKTKPHFWKWAIASIIFRLILIYFPKNLNLATRPEVSTPVTSLRRLAEGYWLTQSSLSPYAGSMYHGSPLLLSVLGPLTMKKIEGQPYHLLCSLVSVIADFISAMLIRATGLKLRMAYCERLKLLGLGKLFEVSEILPSEDIAALVYLWNPFTIVTCVGFNTAPVENLFFILSLYGACTRVAPLAAFGWVIASHLSLYPTILIIPVILLLGNGPDATPKKLLLMYKKDEGGSSSKGRVVNGLTEQKSFSWRPVGLFFVWVFIWTLYTLFMCGIFMRNYGGLSEMFSRTYGFILTVKDLSPNIGVLWYFFAEVFEFFRDFFLIVFHLNILFMILPLAIRLNHRPCFLAFVYMAICSMLKPYPSVSTLFPK</sequence>
<dbReference type="AlphaFoldDB" id="A0A2G2XKC9"/>
<dbReference type="InterPro" id="IPR009600">
    <property type="entry name" value="PIG-U"/>
</dbReference>
<reference evidence="10 11" key="1">
    <citation type="journal article" date="2017" name="Genome Biol.">
        <title>New reference genome sequences of hot pepper reveal the massive evolution of plant disease-resistance genes by retroduplication.</title>
        <authorList>
            <person name="Kim S."/>
            <person name="Park J."/>
            <person name="Yeom S.I."/>
            <person name="Kim Y.M."/>
            <person name="Seo E."/>
            <person name="Kim K.T."/>
            <person name="Kim M.S."/>
            <person name="Lee J.M."/>
            <person name="Cheong K."/>
            <person name="Shin H.S."/>
            <person name="Kim S.B."/>
            <person name="Han K."/>
            <person name="Lee J."/>
            <person name="Park M."/>
            <person name="Lee H.A."/>
            <person name="Lee H.Y."/>
            <person name="Lee Y."/>
            <person name="Oh S."/>
            <person name="Lee J.H."/>
            <person name="Choi E."/>
            <person name="Choi E."/>
            <person name="Lee S.E."/>
            <person name="Jeon J."/>
            <person name="Kim H."/>
            <person name="Choi G."/>
            <person name="Song H."/>
            <person name="Lee J."/>
            <person name="Lee S.C."/>
            <person name="Kwon J.K."/>
            <person name="Lee H.Y."/>
            <person name="Koo N."/>
            <person name="Hong Y."/>
            <person name="Kim R.W."/>
            <person name="Kang W.H."/>
            <person name="Huh J.H."/>
            <person name="Kang B.C."/>
            <person name="Yang T.J."/>
            <person name="Lee Y.H."/>
            <person name="Bennetzen J.L."/>
            <person name="Choi D."/>
        </authorList>
    </citation>
    <scope>NUCLEOTIDE SEQUENCE [LARGE SCALE GENOMIC DNA]</scope>
    <source>
        <strain evidence="11">cv. PBC81</strain>
    </source>
</reference>
<proteinExistence type="inferred from homology"/>
<feature type="transmembrane region" description="Helical" evidence="9">
    <location>
        <begin position="213"/>
        <end position="233"/>
    </location>
</feature>
<dbReference type="UniPathway" id="UPA00196"/>
<dbReference type="GO" id="GO:0016255">
    <property type="term" value="P:attachment of GPI anchor to protein"/>
    <property type="evidence" value="ECO:0007669"/>
    <property type="project" value="InterPro"/>
</dbReference>
<feature type="transmembrane region" description="Helical" evidence="9">
    <location>
        <begin position="335"/>
        <end position="353"/>
    </location>
</feature>
<reference evidence="11" key="2">
    <citation type="journal article" date="2017" name="J. Anim. Genet.">
        <title>Multiple reference genome sequences of hot pepper reveal the massive evolution of plant disease resistance genes by retroduplication.</title>
        <authorList>
            <person name="Kim S."/>
            <person name="Park J."/>
            <person name="Yeom S.-I."/>
            <person name="Kim Y.-M."/>
            <person name="Seo E."/>
            <person name="Kim K.-T."/>
            <person name="Kim M.-S."/>
            <person name="Lee J.M."/>
            <person name="Cheong K."/>
            <person name="Shin H.-S."/>
            <person name="Kim S.-B."/>
            <person name="Han K."/>
            <person name="Lee J."/>
            <person name="Park M."/>
            <person name="Lee H.-A."/>
            <person name="Lee H.-Y."/>
            <person name="Lee Y."/>
            <person name="Oh S."/>
            <person name="Lee J.H."/>
            <person name="Choi E."/>
            <person name="Choi E."/>
            <person name="Lee S.E."/>
            <person name="Jeon J."/>
            <person name="Kim H."/>
            <person name="Choi G."/>
            <person name="Song H."/>
            <person name="Lee J."/>
            <person name="Lee S.-C."/>
            <person name="Kwon J.-K."/>
            <person name="Lee H.-Y."/>
            <person name="Koo N."/>
            <person name="Hong Y."/>
            <person name="Kim R.W."/>
            <person name="Kang W.-H."/>
            <person name="Huh J.H."/>
            <person name="Kang B.-C."/>
            <person name="Yang T.-J."/>
            <person name="Lee Y.-H."/>
            <person name="Bennetzen J.L."/>
            <person name="Choi D."/>
        </authorList>
    </citation>
    <scope>NUCLEOTIDE SEQUENCE [LARGE SCALE GENOMIC DNA]</scope>
    <source>
        <strain evidence="11">cv. PBC81</strain>
    </source>
</reference>
<evidence type="ECO:0000256" key="8">
    <source>
        <dbReference type="ARBA" id="ARBA00023136"/>
    </source>
</evidence>
<gene>
    <name evidence="10" type="ORF">CQW23_00316</name>
</gene>
<keyword evidence="5 9" id="KW-0812">Transmembrane</keyword>
<keyword evidence="8 9" id="KW-0472">Membrane</keyword>
<evidence type="ECO:0008006" key="12">
    <source>
        <dbReference type="Google" id="ProtNLM"/>
    </source>
</evidence>
<evidence type="ECO:0000256" key="4">
    <source>
        <dbReference type="ARBA" id="ARBA00022502"/>
    </source>
</evidence>
<accession>A0A2G2XKC9</accession>
<keyword evidence="4" id="KW-0337">GPI-anchor biosynthesis</keyword>
<evidence type="ECO:0000256" key="6">
    <source>
        <dbReference type="ARBA" id="ARBA00022824"/>
    </source>
</evidence>